<dbReference type="InterPro" id="IPR050863">
    <property type="entry name" value="CenT-Element_Derived"/>
</dbReference>
<dbReference type="GO" id="GO:0003677">
    <property type="term" value="F:DNA binding"/>
    <property type="evidence" value="ECO:0007669"/>
    <property type="project" value="TreeGrafter"/>
</dbReference>
<organism evidence="2 3">
    <name type="scientific">Aphis craccivora</name>
    <name type="common">Cowpea aphid</name>
    <dbReference type="NCBI Taxonomy" id="307492"/>
    <lineage>
        <taxon>Eukaryota</taxon>
        <taxon>Metazoa</taxon>
        <taxon>Ecdysozoa</taxon>
        <taxon>Arthropoda</taxon>
        <taxon>Hexapoda</taxon>
        <taxon>Insecta</taxon>
        <taxon>Pterygota</taxon>
        <taxon>Neoptera</taxon>
        <taxon>Paraneoptera</taxon>
        <taxon>Hemiptera</taxon>
        <taxon>Sternorrhyncha</taxon>
        <taxon>Aphidomorpha</taxon>
        <taxon>Aphidoidea</taxon>
        <taxon>Aphididae</taxon>
        <taxon>Aphidini</taxon>
        <taxon>Aphis</taxon>
        <taxon>Aphis</taxon>
    </lineage>
</organism>
<keyword evidence="3" id="KW-1185">Reference proteome</keyword>
<evidence type="ECO:0000259" key="1">
    <source>
        <dbReference type="Pfam" id="PF03184"/>
    </source>
</evidence>
<protein>
    <submittedName>
        <fullName evidence="2">Tigger transposable element-derived protein 6-like</fullName>
    </submittedName>
</protein>
<reference evidence="2 3" key="1">
    <citation type="submission" date="2019-08" db="EMBL/GenBank/DDBJ databases">
        <title>Whole genome of Aphis craccivora.</title>
        <authorList>
            <person name="Voronova N.V."/>
            <person name="Shulinski R.S."/>
            <person name="Bandarenka Y.V."/>
            <person name="Zhorov D.G."/>
            <person name="Warner D."/>
        </authorList>
    </citation>
    <scope>NUCLEOTIDE SEQUENCE [LARGE SCALE GENOMIC DNA]</scope>
    <source>
        <strain evidence="2">180601</strain>
        <tissue evidence="2">Whole Body</tissue>
    </source>
</reference>
<dbReference type="GO" id="GO:0005634">
    <property type="term" value="C:nucleus"/>
    <property type="evidence" value="ECO:0007669"/>
    <property type="project" value="TreeGrafter"/>
</dbReference>
<gene>
    <name evidence="2" type="ORF">FWK35_00018641</name>
</gene>
<dbReference type="AlphaFoldDB" id="A0A6G0X1N0"/>
<dbReference type="Proteomes" id="UP000478052">
    <property type="component" value="Unassembled WGS sequence"/>
</dbReference>
<evidence type="ECO:0000313" key="2">
    <source>
        <dbReference type="EMBL" id="KAF0733680.1"/>
    </source>
</evidence>
<dbReference type="EMBL" id="VUJU01008238">
    <property type="protein sequence ID" value="KAF0733680.1"/>
    <property type="molecule type" value="Genomic_DNA"/>
</dbReference>
<evidence type="ECO:0000313" key="3">
    <source>
        <dbReference type="Proteomes" id="UP000478052"/>
    </source>
</evidence>
<name>A0A6G0X1N0_APHCR</name>
<dbReference type="Pfam" id="PF03184">
    <property type="entry name" value="DDE_1"/>
    <property type="match status" value="1"/>
</dbReference>
<feature type="non-terminal residue" evidence="2">
    <location>
        <position position="1"/>
    </location>
</feature>
<comment type="caution">
    <text evidence="2">The sequence shown here is derived from an EMBL/GenBank/DDBJ whole genome shotgun (WGS) entry which is preliminary data.</text>
</comment>
<sequence>TGLSCVAKSQGKIIAVKGRKQVGKLSSAERRQNVTATICFSAAGHYVSPLLIYPRKRLAPTFLTGTPPSTYMCIQHFIKHTKPTKEHPVLLLLDGHATHVKNLAVIELARKNFITVLCFPPHTTHKLQPLDVSFMRPLSMYYSQEINIYLLNHPGRIVTLHEIGKIFGTAYNKAATVKNAVSGFNKTGIYPYIPEDFSDEDFIAADTTDIPVSTSTEIESSSNLTSSDTTDIPVSTLTDIESASHRNCGFIGFKGFFPFELNVIFIGISGDDDVLGLQLVSTNSLAASPMFINWICSAHINIF</sequence>
<dbReference type="PANTHER" id="PTHR19303">
    <property type="entry name" value="TRANSPOSON"/>
    <property type="match status" value="1"/>
</dbReference>
<dbReference type="OrthoDB" id="6590224at2759"/>
<dbReference type="InterPro" id="IPR004875">
    <property type="entry name" value="DDE_SF_endonuclease_dom"/>
</dbReference>
<feature type="domain" description="DDE-1" evidence="1">
    <location>
        <begin position="75"/>
        <end position="159"/>
    </location>
</feature>
<proteinExistence type="predicted"/>
<accession>A0A6G0X1N0</accession>
<dbReference type="PANTHER" id="PTHR19303:SF74">
    <property type="entry name" value="POGO TRANSPOSABLE ELEMENT WITH KRAB DOMAIN"/>
    <property type="match status" value="1"/>
</dbReference>